<proteinExistence type="predicted"/>
<evidence type="ECO:0000313" key="1">
    <source>
        <dbReference type="EMBL" id="CAL1592306.1"/>
    </source>
</evidence>
<keyword evidence="2" id="KW-1185">Reference proteome</keyword>
<protein>
    <submittedName>
        <fullName evidence="1">Uncharacterized protein</fullName>
    </submittedName>
</protein>
<reference evidence="1 2" key="1">
    <citation type="submission" date="2024-04" db="EMBL/GenBank/DDBJ databases">
        <authorList>
            <person name="Waldvogel A.-M."/>
            <person name="Schoenle A."/>
        </authorList>
    </citation>
    <scope>NUCLEOTIDE SEQUENCE [LARGE SCALE GENOMIC DNA]</scope>
</reference>
<accession>A0AAV2KQR4</accession>
<dbReference type="AlphaFoldDB" id="A0AAV2KQR4"/>
<name>A0AAV2KQR4_KNICA</name>
<dbReference type="Proteomes" id="UP001497482">
    <property type="component" value="Chromosome 2"/>
</dbReference>
<organism evidence="1 2">
    <name type="scientific">Knipowitschia caucasica</name>
    <name type="common">Caucasian dwarf goby</name>
    <name type="synonym">Pomatoschistus caucasicus</name>
    <dbReference type="NCBI Taxonomy" id="637954"/>
    <lineage>
        <taxon>Eukaryota</taxon>
        <taxon>Metazoa</taxon>
        <taxon>Chordata</taxon>
        <taxon>Craniata</taxon>
        <taxon>Vertebrata</taxon>
        <taxon>Euteleostomi</taxon>
        <taxon>Actinopterygii</taxon>
        <taxon>Neopterygii</taxon>
        <taxon>Teleostei</taxon>
        <taxon>Neoteleostei</taxon>
        <taxon>Acanthomorphata</taxon>
        <taxon>Gobiaria</taxon>
        <taxon>Gobiiformes</taxon>
        <taxon>Gobioidei</taxon>
        <taxon>Gobiidae</taxon>
        <taxon>Gobiinae</taxon>
        <taxon>Knipowitschia</taxon>
    </lineage>
</organism>
<evidence type="ECO:0000313" key="2">
    <source>
        <dbReference type="Proteomes" id="UP001497482"/>
    </source>
</evidence>
<dbReference type="EMBL" id="OZ035824">
    <property type="protein sequence ID" value="CAL1592306.1"/>
    <property type="molecule type" value="Genomic_DNA"/>
</dbReference>
<gene>
    <name evidence="1" type="ORF">KC01_LOCUS21575</name>
</gene>
<sequence length="67" mass="7659">MFTVPPTAQSLLSGLFPNCTYSPSYTLKGSTIGRYQGLRYVHLSYVYPNDHTRLTHMEGTCYYSMKL</sequence>